<dbReference type="InterPro" id="IPR015943">
    <property type="entry name" value="WD40/YVTN_repeat-like_dom_sf"/>
</dbReference>
<gene>
    <name evidence="3" type="ORF">Vau01_011050</name>
</gene>
<dbReference type="Proteomes" id="UP000612585">
    <property type="component" value="Unassembled WGS sequence"/>
</dbReference>
<feature type="transmembrane region" description="Helical" evidence="2">
    <location>
        <begin position="50"/>
        <end position="71"/>
    </location>
</feature>
<protein>
    <submittedName>
        <fullName evidence="3">Uncharacterized protein</fullName>
    </submittedName>
</protein>
<sequence length="429" mass="45648">MTAPDEEAFVSGPDFEALRSDVETATRLPEFDRVTRLARRVRRRDLRRKLVISIAAIVTLLPAGVAGWHAAPGGPSVQTDQQVGPDRPDLAPSPSPSTAPVATIRAIAGTRVGALYAAVDVCRPAERVSTCSLQVVPLAATAQDQRAPIAVGELRNDPTDPLDEVTLQAVTPQSLLLSGIRRDGERKYRRIDLRGGGLDIAPEPNDHSVPTAGDQAVQLTRYGEISFVRQSDARALRVPIQPNLRDLVLVTSVAPKDGWWVTGTDPTTGEVSVAVSHDLGTNWTVVSLGLRPGMSDPILTTGDGDTAYLFLRTSTGIQQRLTTDGGLSWRPLQTDMPWPAFASGGDVVERRLGAVVRRDGSLLVWVEEGPGAVFLESSDLGASYRPANGPSGPIVVVPDGFAALGDPPLFSTDGRSWSSLPRPAVVPPT</sequence>
<evidence type="ECO:0000313" key="3">
    <source>
        <dbReference type="EMBL" id="GIJ53589.1"/>
    </source>
</evidence>
<keyword evidence="2" id="KW-0812">Transmembrane</keyword>
<dbReference type="EMBL" id="BOPG01000008">
    <property type="protein sequence ID" value="GIJ53589.1"/>
    <property type="molecule type" value="Genomic_DNA"/>
</dbReference>
<accession>A0A8J4DX60</accession>
<dbReference type="SUPFAM" id="SSF110296">
    <property type="entry name" value="Oligoxyloglucan reducing end-specific cellobiohydrolase"/>
    <property type="match status" value="1"/>
</dbReference>
<proteinExistence type="predicted"/>
<evidence type="ECO:0000256" key="2">
    <source>
        <dbReference type="SAM" id="Phobius"/>
    </source>
</evidence>
<evidence type="ECO:0000256" key="1">
    <source>
        <dbReference type="SAM" id="MobiDB-lite"/>
    </source>
</evidence>
<keyword evidence="2" id="KW-0472">Membrane</keyword>
<dbReference type="AlphaFoldDB" id="A0A8J4DX60"/>
<comment type="caution">
    <text evidence="3">The sequence shown here is derived from an EMBL/GenBank/DDBJ whole genome shotgun (WGS) entry which is preliminary data.</text>
</comment>
<dbReference type="Gene3D" id="2.130.10.10">
    <property type="entry name" value="YVTN repeat-like/Quinoprotein amine dehydrogenase"/>
    <property type="match status" value="1"/>
</dbReference>
<organism evidence="3 4">
    <name type="scientific">Virgisporangium aurantiacum</name>
    <dbReference type="NCBI Taxonomy" id="175570"/>
    <lineage>
        <taxon>Bacteria</taxon>
        <taxon>Bacillati</taxon>
        <taxon>Actinomycetota</taxon>
        <taxon>Actinomycetes</taxon>
        <taxon>Micromonosporales</taxon>
        <taxon>Micromonosporaceae</taxon>
        <taxon>Virgisporangium</taxon>
    </lineage>
</organism>
<dbReference type="RefSeq" id="WP_203987995.1">
    <property type="nucleotide sequence ID" value="NZ_BOPG01000008.1"/>
</dbReference>
<keyword evidence="4" id="KW-1185">Reference proteome</keyword>
<keyword evidence="2" id="KW-1133">Transmembrane helix</keyword>
<name>A0A8J4DX60_9ACTN</name>
<reference evidence="3" key="1">
    <citation type="submission" date="2021-01" db="EMBL/GenBank/DDBJ databases">
        <title>Whole genome shotgun sequence of Virgisporangium aurantiacum NBRC 16421.</title>
        <authorList>
            <person name="Komaki H."/>
            <person name="Tamura T."/>
        </authorList>
    </citation>
    <scope>NUCLEOTIDE SEQUENCE</scope>
    <source>
        <strain evidence="3">NBRC 16421</strain>
    </source>
</reference>
<evidence type="ECO:0000313" key="4">
    <source>
        <dbReference type="Proteomes" id="UP000612585"/>
    </source>
</evidence>
<feature type="region of interest" description="Disordered" evidence="1">
    <location>
        <begin position="72"/>
        <end position="98"/>
    </location>
</feature>